<proteinExistence type="inferred from homology"/>
<evidence type="ECO:0000256" key="3">
    <source>
        <dbReference type="ARBA" id="ARBA00022475"/>
    </source>
</evidence>
<evidence type="ECO:0000256" key="5">
    <source>
        <dbReference type="ARBA" id="ARBA00022989"/>
    </source>
</evidence>
<keyword evidence="4 7" id="KW-0812">Transmembrane</keyword>
<gene>
    <name evidence="9" type="ORF">JCM21714_4461</name>
</gene>
<comment type="subcellular location">
    <subcellularLocation>
        <location evidence="1 7">Cell membrane</location>
        <topology evidence="1 7">Multi-pass membrane protein</topology>
    </subcellularLocation>
</comment>
<evidence type="ECO:0000256" key="7">
    <source>
        <dbReference type="RuleBase" id="RU363032"/>
    </source>
</evidence>
<evidence type="ECO:0000256" key="4">
    <source>
        <dbReference type="ARBA" id="ARBA00022692"/>
    </source>
</evidence>
<evidence type="ECO:0000313" key="9">
    <source>
        <dbReference type="EMBL" id="GAE95244.1"/>
    </source>
</evidence>
<sequence>MIWGGYVYNPQMGILNALLDFLGLESLKMQWLSDPDIAMYFVAIPIIWNFIGLYLVIFIASLQNISSELDDALQLDGANFFQALFYIKLPLIWNTIKVAIVLCISGSLKTFDLVIVMTGGGGPANATEIMASYMYNSTFEVYRFGYGSALSAMILIISLLFIVISQLLMKRKTA</sequence>
<dbReference type="Proteomes" id="UP000019102">
    <property type="component" value="Unassembled WGS sequence"/>
</dbReference>
<dbReference type="GO" id="GO:0055085">
    <property type="term" value="P:transmembrane transport"/>
    <property type="evidence" value="ECO:0007669"/>
    <property type="project" value="InterPro"/>
</dbReference>
<dbReference type="PROSITE" id="PS50928">
    <property type="entry name" value="ABC_TM1"/>
    <property type="match status" value="1"/>
</dbReference>
<comment type="caution">
    <text evidence="9">The sequence shown here is derived from an EMBL/GenBank/DDBJ whole genome shotgun (WGS) entry which is preliminary data.</text>
</comment>
<keyword evidence="5 7" id="KW-1133">Transmembrane helix</keyword>
<dbReference type="AlphaFoldDB" id="W4VQT3"/>
<feature type="transmembrane region" description="Helical" evidence="7">
    <location>
        <begin position="144"/>
        <end position="168"/>
    </location>
</feature>
<dbReference type="CDD" id="cd06261">
    <property type="entry name" value="TM_PBP2"/>
    <property type="match status" value="1"/>
</dbReference>
<keyword evidence="2 7" id="KW-0813">Transport</keyword>
<dbReference type="PANTHER" id="PTHR30193:SF37">
    <property type="entry name" value="INNER MEMBRANE ABC TRANSPORTER PERMEASE PROTEIN YCJO"/>
    <property type="match status" value="1"/>
</dbReference>
<dbReference type="EMBL" id="BAVS01000045">
    <property type="protein sequence ID" value="GAE95244.1"/>
    <property type="molecule type" value="Genomic_DNA"/>
</dbReference>
<dbReference type="eggNOG" id="COG1175">
    <property type="taxonomic scope" value="Bacteria"/>
</dbReference>
<protein>
    <submittedName>
        <fullName evidence="9">Sugar ABC transporter permease</fullName>
    </submittedName>
</protein>
<accession>W4VQT3</accession>
<keyword evidence="3" id="KW-1003">Cell membrane</keyword>
<dbReference type="SUPFAM" id="SSF161098">
    <property type="entry name" value="MetI-like"/>
    <property type="match status" value="1"/>
</dbReference>
<keyword evidence="6 7" id="KW-0472">Membrane</keyword>
<organism evidence="9 10">
    <name type="scientific">Gracilibacillus boraciitolerans JCM 21714</name>
    <dbReference type="NCBI Taxonomy" id="1298598"/>
    <lineage>
        <taxon>Bacteria</taxon>
        <taxon>Bacillati</taxon>
        <taxon>Bacillota</taxon>
        <taxon>Bacilli</taxon>
        <taxon>Bacillales</taxon>
        <taxon>Bacillaceae</taxon>
        <taxon>Gracilibacillus</taxon>
    </lineage>
</organism>
<dbReference type="InterPro" id="IPR000515">
    <property type="entry name" value="MetI-like"/>
</dbReference>
<evidence type="ECO:0000259" key="8">
    <source>
        <dbReference type="PROSITE" id="PS50928"/>
    </source>
</evidence>
<dbReference type="STRING" id="1298598.JCM21714_4461"/>
<name>W4VQT3_9BACI</name>
<evidence type="ECO:0000256" key="6">
    <source>
        <dbReference type="ARBA" id="ARBA00023136"/>
    </source>
</evidence>
<dbReference type="GO" id="GO:0005886">
    <property type="term" value="C:plasma membrane"/>
    <property type="evidence" value="ECO:0007669"/>
    <property type="project" value="UniProtKB-SubCell"/>
</dbReference>
<dbReference type="Gene3D" id="1.10.3720.10">
    <property type="entry name" value="MetI-like"/>
    <property type="match status" value="1"/>
</dbReference>
<evidence type="ECO:0000313" key="10">
    <source>
        <dbReference type="Proteomes" id="UP000019102"/>
    </source>
</evidence>
<feature type="transmembrane region" description="Helical" evidence="7">
    <location>
        <begin position="37"/>
        <end position="62"/>
    </location>
</feature>
<reference evidence="9 10" key="1">
    <citation type="journal article" date="2014" name="Genome Announc.">
        <title>Draft Genome Sequence of the Boron-Tolerant and Moderately Halotolerant Bacterium Gracilibacillus boraciitolerans JCM 21714T.</title>
        <authorList>
            <person name="Ahmed I."/>
            <person name="Oshima K."/>
            <person name="Suda W."/>
            <person name="Kitamura K."/>
            <person name="Iida T."/>
            <person name="Ohmori Y."/>
            <person name="Fujiwara T."/>
            <person name="Hattori M."/>
            <person name="Ohkuma M."/>
        </authorList>
    </citation>
    <scope>NUCLEOTIDE SEQUENCE [LARGE SCALE GENOMIC DNA]</scope>
    <source>
        <strain evidence="9 10">JCM 21714</strain>
    </source>
</reference>
<dbReference type="InterPro" id="IPR051393">
    <property type="entry name" value="ABC_transporter_permease"/>
</dbReference>
<evidence type="ECO:0000256" key="1">
    <source>
        <dbReference type="ARBA" id="ARBA00004651"/>
    </source>
</evidence>
<evidence type="ECO:0000256" key="2">
    <source>
        <dbReference type="ARBA" id="ARBA00022448"/>
    </source>
</evidence>
<dbReference type="Pfam" id="PF00528">
    <property type="entry name" value="BPD_transp_1"/>
    <property type="match status" value="1"/>
</dbReference>
<dbReference type="InterPro" id="IPR035906">
    <property type="entry name" value="MetI-like_sf"/>
</dbReference>
<dbReference type="PANTHER" id="PTHR30193">
    <property type="entry name" value="ABC TRANSPORTER PERMEASE PROTEIN"/>
    <property type="match status" value="1"/>
</dbReference>
<comment type="similarity">
    <text evidence="7">Belongs to the binding-protein-dependent transport system permease family.</text>
</comment>
<feature type="domain" description="ABC transmembrane type-1" evidence="8">
    <location>
        <begin position="1"/>
        <end position="165"/>
    </location>
</feature>
<keyword evidence="10" id="KW-1185">Reference proteome</keyword>